<evidence type="ECO:0000313" key="2">
    <source>
        <dbReference type="EMBL" id="RPD62738.1"/>
    </source>
</evidence>
<dbReference type="EMBL" id="ML122258">
    <property type="protein sequence ID" value="RPD62738.1"/>
    <property type="molecule type" value="Genomic_DNA"/>
</dbReference>
<accession>A0A5C2SHK4</accession>
<dbReference type="Proteomes" id="UP000313359">
    <property type="component" value="Unassembled WGS sequence"/>
</dbReference>
<proteinExistence type="predicted"/>
<reference evidence="2" key="1">
    <citation type="journal article" date="2018" name="Genome Biol. Evol.">
        <title>Genomics and development of Lentinus tigrinus, a white-rot wood-decaying mushroom with dimorphic fruiting bodies.</title>
        <authorList>
            <person name="Wu B."/>
            <person name="Xu Z."/>
            <person name="Knudson A."/>
            <person name="Carlson A."/>
            <person name="Chen N."/>
            <person name="Kovaka S."/>
            <person name="LaButti K."/>
            <person name="Lipzen A."/>
            <person name="Pennachio C."/>
            <person name="Riley R."/>
            <person name="Schakwitz W."/>
            <person name="Umezawa K."/>
            <person name="Ohm R.A."/>
            <person name="Grigoriev I.V."/>
            <person name="Nagy L.G."/>
            <person name="Gibbons J."/>
            <person name="Hibbett D."/>
        </authorList>
    </citation>
    <scope>NUCLEOTIDE SEQUENCE [LARGE SCALE GENOMIC DNA]</scope>
    <source>
        <strain evidence="2">ALCF2SS1-6</strain>
    </source>
</reference>
<organism evidence="2 3">
    <name type="scientific">Lentinus tigrinus ALCF2SS1-6</name>
    <dbReference type="NCBI Taxonomy" id="1328759"/>
    <lineage>
        <taxon>Eukaryota</taxon>
        <taxon>Fungi</taxon>
        <taxon>Dikarya</taxon>
        <taxon>Basidiomycota</taxon>
        <taxon>Agaricomycotina</taxon>
        <taxon>Agaricomycetes</taxon>
        <taxon>Polyporales</taxon>
        <taxon>Polyporaceae</taxon>
        <taxon>Lentinus</taxon>
    </lineage>
</organism>
<gene>
    <name evidence="2" type="ORF">L227DRAFT_435435</name>
</gene>
<protein>
    <submittedName>
        <fullName evidence="2">Uncharacterized protein</fullName>
    </submittedName>
</protein>
<keyword evidence="3" id="KW-1185">Reference proteome</keyword>
<sequence>MTNNHPLFAVAQMMPGRDPALRLSDVLNLRLPRTLSRPKRRREPVRYGLLSLSERRRKKALKAAFHEAVPKLASSPRTAPQTPCVRTPPLRYPPRPPSTLTALPSGPFRYKPVWQISPAAAPHCHCHCPIPTAPFLPGP</sequence>
<feature type="region of interest" description="Disordered" evidence="1">
    <location>
        <begin position="70"/>
        <end position="97"/>
    </location>
</feature>
<evidence type="ECO:0000256" key="1">
    <source>
        <dbReference type="SAM" id="MobiDB-lite"/>
    </source>
</evidence>
<dbReference type="AlphaFoldDB" id="A0A5C2SHK4"/>
<evidence type="ECO:0000313" key="3">
    <source>
        <dbReference type="Proteomes" id="UP000313359"/>
    </source>
</evidence>
<name>A0A5C2SHK4_9APHY</name>